<gene>
    <name evidence="2" type="ORF">MQE36_06180</name>
</gene>
<dbReference type="SUPFAM" id="SSF52540">
    <property type="entry name" value="P-loop containing nucleoside triphosphate hydrolases"/>
    <property type="match status" value="1"/>
</dbReference>
<dbReference type="Gene3D" id="1.10.486.10">
    <property type="entry name" value="PCRA, domain 4"/>
    <property type="match status" value="1"/>
</dbReference>
<proteinExistence type="predicted"/>
<dbReference type="SUPFAM" id="SSF52980">
    <property type="entry name" value="Restriction endonuclease-like"/>
    <property type="match status" value="1"/>
</dbReference>
<protein>
    <submittedName>
        <fullName evidence="2">PD-(D/E)XK nuclease family protein</fullName>
    </submittedName>
</protein>
<feature type="domain" description="PD-(D/E)XK endonuclease-like" evidence="1">
    <location>
        <begin position="648"/>
        <end position="921"/>
    </location>
</feature>
<dbReference type="Gene3D" id="3.90.320.10">
    <property type="match status" value="1"/>
</dbReference>
<dbReference type="InterPro" id="IPR027417">
    <property type="entry name" value="P-loop_NTPase"/>
</dbReference>
<sequence length="923" mass="106090">MVKSFIAEIAAEIINDHNSLQNVVCILPSKRAGTFLKNELLSISSKTQFSPEITSIESFIEELANLKLSSNLTILFEFYEVFKELHPSDEHESFYNFSKWAQTALQDFNEIDRYLINDKEIFGYLSSVKELNHWTLEKEKTELQINYLKFWDKLGEYYTELQKRLKQNNMGYQGLVYREAIENLEYFIDNNSNKKFYFIGFNALNNAESVIFQKFLSSAKAEIYWDIDQSFIENKEHDAGLFIRRYLNEWDYFKKHPIKYLSNHFSEEKNIQIVGIPKNIGQASYIGNTLQSMHNSQGHLNSTAVVMGNESLLTPILNSLPEQVSEANITSGLPLKETPVTSFFYSVLNILEKEDNGKWYFKDVLKLLANTTTRQLLSDSKSTGNITSLINRQNLVYITPDQIYNMIDKEDIAIFEKLFPKAPAQDITQTIEVLIELCLLLKKSYTNKENRNTLYLEYIYRFYSVFNQLKVLNQNYNTISDISSLKGIYNELLVKESIDFQGEPLHGLQIMGVLESRNLDFNTVIISAVNEGVLPSGKSNNSFLPFDIKIAFGLPTYKEKDAIYTYHFYRLLQRAKNICLLYNTEPDALEGGEKSRFLLQLSMLKEKKHNLKELIASPVVANDAVQPTEINKTDQLISDLKIAAEKGFSPSSLTNYVRNPVDFYNQTILGIRDIEEVEETVAANTLGTIVHNTLEELYKPLEGSFLTLDHINNMSTLVDKTISFFFEKEYKGGDYSRGKNLISHHIAKRYVSNFLNFEKKRLGSGLKIKILSNEIYFKTNIDIDGLNFPINLKGIVDRVEEVDGTINIIDYKTGKVEQRDLEVVDWSSLITDYKYSKAFQILCYAYMMHKKDPANSQAVKAGIISFKNLNAGILKFTKKDKAGSGAVKQHLITGDIRSSFEDQLKKLIRELFDKEIPITEKEI</sequence>
<keyword evidence="3" id="KW-1185">Reference proteome</keyword>
<accession>A0ABY3YQT9</accession>
<name>A0ABY3YQT9_9FLAO</name>
<reference evidence="2 3" key="1">
    <citation type="journal article" date="2018" name="Int. J. Syst. Evol. Microbiol.">
        <title>Zhouia spongiae sp. nov., isolated from a marine sponge.</title>
        <authorList>
            <person name="Zhuang L."/>
            <person name="Lin B."/>
            <person name="Qin F."/>
            <person name="Luo L."/>
        </authorList>
    </citation>
    <scope>NUCLEOTIDE SEQUENCE [LARGE SCALE GENOMIC DNA]</scope>
    <source>
        <strain evidence="2 3">HN-Y44</strain>
    </source>
</reference>
<dbReference type="EMBL" id="CP094326">
    <property type="protein sequence ID" value="UNY99932.1"/>
    <property type="molecule type" value="Genomic_DNA"/>
</dbReference>
<dbReference type="Gene3D" id="3.40.50.300">
    <property type="entry name" value="P-loop containing nucleotide triphosphate hydrolases"/>
    <property type="match status" value="1"/>
</dbReference>
<evidence type="ECO:0000259" key="1">
    <source>
        <dbReference type="Pfam" id="PF12705"/>
    </source>
</evidence>
<dbReference type="Proteomes" id="UP000829476">
    <property type="component" value="Chromosome"/>
</dbReference>
<organism evidence="2 3">
    <name type="scientific">Zhouia spongiae</name>
    <dbReference type="NCBI Taxonomy" id="2202721"/>
    <lineage>
        <taxon>Bacteria</taxon>
        <taxon>Pseudomonadati</taxon>
        <taxon>Bacteroidota</taxon>
        <taxon>Flavobacteriia</taxon>
        <taxon>Flavobacteriales</taxon>
        <taxon>Flavobacteriaceae</taxon>
        <taxon>Zhouia</taxon>
    </lineage>
</organism>
<dbReference type="InterPro" id="IPR011604">
    <property type="entry name" value="PDDEXK-like_dom_sf"/>
</dbReference>
<dbReference type="InterPro" id="IPR038726">
    <property type="entry name" value="PDDEXK_AddAB-type"/>
</dbReference>
<evidence type="ECO:0000313" key="2">
    <source>
        <dbReference type="EMBL" id="UNY99932.1"/>
    </source>
</evidence>
<dbReference type="RefSeq" id="WP_242938301.1">
    <property type="nucleotide sequence ID" value="NZ_CP094326.1"/>
</dbReference>
<evidence type="ECO:0000313" key="3">
    <source>
        <dbReference type="Proteomes" id="UP000829476"/>
    </source>
</evidence>
<dbReference type="Pfam" id="PF12705">
    <property type="entry name" value="PDDEXK_1"/>
    <property type="match status" value="1"/>
</dbReference>
<dbReference type="InterPro" id="IPR011335">
    <property type="entry name" value="Restrct_endonuc-II-like"/>
</dbReference>